<reference evidence="8" key="1">
    <citation type="submission" date="2022-03" db="EMBL/GenBank/DDBJ databases">
        <authorList>
            <person name="Tunstrom K."/>
        </authorList>
    </citation>
    <scope>NUCLEOTIDE SEQUENCE</scope>
</reference>
<comment type="caution">
    <text evidence="8">The sequence shown here is derived from an EMBL/GenBank/DDBJ whole genome shotgun (WGS) entry which is preliminary data.</text>
</comment>
<dbReference type="Gene3D" id="1.10.510.10">
    <property type="entry name" value="Transferase(Phosphotransferase) domain 1"/>
    <property type="match status" value="1"/>
</dbReference>
<dbReference type="PANTHER" id="PTHR43671">
    <property type="entry name" value="SERINE/THREONINE-PROTEIN KINASE NEK"/>
    <property type="match status" value="1"/>
</dbReference>
<organism evidence="8 9">
    <name type="scientific">Euphydryas editha</name>
    <name type="common">Edith's checkerspot</name>
    <dbReference type="NCBI Taxonomy" id="104508"/>
    <lineage>
        <taxon>Eukaryota</taxon>
        <taxon>Metazoa</taxon>
        <taxon>Ecdysozoa</taxon>
        <taxon>Arthropoda</taxon>
        <taxon>Hexapoda</taxon>
        <taxon>Insecta</taxon>
        <taxon>Pterygota</taxon>
        <taxon>Neoptera</taxon>
        <taxon>Endopterygota</taxon>
        <taxon>Lepidoptera</taxon>
        <taxon>Glossata</taxon>
        <taxon>Ditrysia</taxon>
        <taxon>Papilionoidea</taxon>
        <taxon>Nymphalidae</taxon>
        <taxon>Nymphalinae</taxon>
        <taxon>Euphydryas</taxon>
    </lineage>
</organism>
<dbReference type="Gene3D" id="3.30.200.20">
    <property type="entry name" value="Phosphorylase Kinase, domain 1"/>
    <property type="match status" value="1"/>
</dbReference>
<evidence type="ECO:0000259" key="7">
    <source>
        <dbReference type="PROSITE" id="PS50011"/>
    </source>
</evidence>
<keyword evidence="2" id="KW-0808">Transferase</keyword>
<dbReference type="InterPro" id="IPR000719">
    <property type="entry name" value="Prot_kinase_dom"/>
</dbReference>
<feature type="domain" description="Protein kinase" evidence="7">
    <location>
        <begin position="8"/>
        <end position="339"/>
    </location>
</feature>
<dbReference type="PANTHER" id="PTHR43671:SF13">
    <property type="entry name" value="SERINE_THREONINE-PROTEIN KINASE NEK2"/>
    <property type="match status" value="1"/>
</dbReference>
<name>A0AAU9TQQ4_EUPED</name>
<keyword evidence="5" id="KW-0067">ATP-binding</keyword>
<dbReference type="InterPro" id="IPR050660">
    <property type="entry name" value="NEK_Ser/Thr_kinase"/>
</dbReference>
<dbReference type="SUPFAM" id="SSF56112">
    <property type="entry name" value="Protein kinase-like (PK-like)"/>
    <property type="match status" value="1"/>
</dbReference>
<feature type="compositionally biased region" description="Low complexity" evidence="6">
    <location>
        <begin position="575"/>
        <end position="602"/>
    </location>
</feature>
<evidence type="ECO:0000313" key="8">
    <source>
        <dbReference type="EMBL" id="CAH2088187.1"/>
    </source>
</evidence>
<keyword evidence="4" id="KW-0418">Kinase</keyword>
<evidence type="ECO:0000256" key="4">
    <source>
        <dbReference type="ARBA" id="ARBA00022777"/>
    </source>
</evidence>
<evidence type="ECO:0000256" key="3">
    <source>
        <dbReference type="ARBA" id="ARBA00022741"/>
    </source>
</evidence>
<feature type="compositionally biased region" description="Polar residues" evidence="6">
    <location>
        <begin position="545"/>
        <end position="572"/>
    </location>
</feature>
<dbReference type="AlphaFoldDB" id="A0AAU9TQQ4"/>
<dbReference type="GO" id="GO:0005524">
    <property type="term" value="F:ATP binding"/>
    <property type="evidence" value="ECO:0007669"/>
    <property type="project" value="UniProtKB-KW"/>
</dbReference>
<feature type="compositionally biased region" description="Basic and acidic residues" evidence="6">
    <location>
        <begin position="604"/>
        <end position="618"/>
    </location>
</feature>
<protein>
    <recommendedName>
        <fullName evidence="1">non-specific serine/threonine protein kinase</fullName>
        <ecNumber evidence="1">2.7.11.1</ecNumber>
    </recommendedName>
</protein>
<dbReference type="EMBL" id="CAKOGL010000007">
    <property type="protein sequence ID" value="CAH2088187.1"/>
    <property type="molecule type" value="Genomic_DNA"/>
</dbReference>
<keyword evidence="3" id="KW-0547">Nucleotide-binding</keyword>
<feature type="region of interest" description="Disordered" evidence="6">
    <location>
        <begin position="542"/>
        <end position="639"/>
    </location>
</feature>
<keyword evidence="9" id="KW-1185">Reference proteome</keyword>
<accession>A0AAU9TQQ4</accession>
<dbReference type="Proteomes" id="UP001153954">
    <property type="component" value="Unassembled WGS sequence"/>
</dbReference>
<dbReference type="PROSITE" id="PS50011">
    <property type="entry name" value="PROTEIN_KINASE_DOM"/>
    <property type="match status" value="1"/>
</dbReference>
<gene>
    <name evidence="8" type="ORF">EEDITHA_LOCUS4374</name>
</gene>
<dbReference type="InterPro" id="IPR011009">
    <property type="entry name" value="Kinase-like_dom_sf"/>
</dbReference>
<sequence length="655" mass="74497">MTEKLKDYQVLDVLCGGTFYKVRHKVTNSIFAWKAYNCCTFSDEQIQNVINEVKILSKELSGNFLRYYDTILHGPTKTLYFVLEYNSWQSVQELIALCKATDKHFSESFIWYLLLELARSCKVVEDFNFVALKKCISTESVFVGQNGELRINCFELSVETLNTSSLVQQVGELLRILCYRPCAGDHKIEEFHYSDDLRDVLSFITDVRNANIRPDVVLYHPTILANTETLTCPKLLSEILVSAESPILSSGANKCDSEKVVEQSRIVEPPPRTRLNVIDSPIYCNVKPEWLFEKDDENKCSQDPISPTIAALALELPGYVPRSRKPYCEVLEVYNRPQMVSQETLSQQWMSRLIALREREESLNKRERNLLSKEIVSSPTTKVVCMDDSIESCHIKSNGITLPPVFNHVSEEVKNNWVSRRRQRRSSSVRTRGRRKSYAYEDLDSSLSADNGDSSIIVTAAKITKDNMPVRKIFPDISAKKVHFGSTNPFVESDESVTLTFYELENVNSKECQVPRQEKKVVNDISKFKYLDLEKLTSEKRAAMNQGSSSPSKQAKFSNKAFTDITNNTMRKTPSKTSLSSKGSNISKSSVSSSRSLWSSDSNKVCESDKSVKNHLSDKIAYMQTPTIPPELKKSKRKSLLPFKTPFKFKTSTKV</sequence>
<evidence type="ECO:0000256" key="1">
    <source>
        <dbReference type="ARBA" id="ARBA00012513"/>
    </source>
</evidence>
<dbReference type="GO" id="GO:0004674">
    <property type="term" value="F:protein serine/threonine kinase activity"/>
    <property type="evidence" value="ECO:0007669"/>
    <property type="project" value="UniProtKB-EC"/>
</dbReference>
<dbReference type="SMART" id="SM00220">
    <property type="entry name" value="S_TKc"/>
    <property type="match status" value="1"/>
</dbReference>
<proteinExistence type="predicted"/>
<evidence type="ECO:0000313" key="9">
    <source>
        <dbReference type="Proteomes" id="UP001153954"/>
    </source>
</evidence>
<evidence type="ECO:0000256" key="2">
    <source>
        <dbReference type="ARBA" id="ARBA00022679"/>
    </source>
</evidence>
<evidence type="ECO:0000256" key="6">
    <source>
        <dbReference type="SAM" id="MobiDB-lite"/>
    </source>
</evidence>
<evidence type="ECO:0000256" key="5">
    <source>
        <dbReference type="ARBA" id="ARBA00022840"/>
    </source>
</evidence>
<dbReference type="EC" id="2.7.11.1" evidence="1"/>